<sequence>MDGSPAPAEPLRGRRRFLIGVVTGAVVMAIAGLGASTLIKSPQQAAAEAAPPAPSLITATVERRVLQQAVVLRGTVEPDRALDVRPVPGEGRAVISRRTVKAGARVEAGTVLAEISGRPVIALKGVVPPYRDIHRGMKGSDVDQLQAALSGLGYRVTDRDGVFGASTERAIRKMYQARDYDPPVEEAEQPDTTTAAPSASPTTAPSRSAYLPMSEVYYVRSLPARVSAVKAGLGAEVRDAILTLSVGDMVVRGSLVPADRELVETGMPVQILNETTGRTVTGEVASIGELRQGDGAEAGHPITVSTTKALPSNFAGEDVRLTVTAATTGEAVLVVPVSAIFSAADGSTQVLRVPEGDQRRPVTVRTGASAGGFVEVSGDGLTEGDRVAVGGIPDGTG</sequence>
<dbReference type="PROSITE" id="PS51318">
    <property type="entry name" value="TAT"/>
    <property type="match status" value="1"/>
</dbReference>
<reference evidence="4 7" key="2">
    <citation type="submission" date="2021-01" db="EMBL/GenBank/DDBJ databases">
        <title>Whole genome shotgun sequence of Actinoplanes lobatus NBRC 12513.</title>
        <authorList>
            <person name="Komaki H."/>
            <person name="Tamura T."/>
        </authorList>
    </citation>
    <scope>NUCLEOTIDE SEQUENCE [LARGE SCALE GENOMIC DNA]</scope>
    <source>
        <strain evidence="4 7">NBRC 12513</strain>
    </source>
</reference>
<dbReference type="GO" id="GO:1990281">
    <property type="term" value="C:efflux pump complex"/>
    <property type="evidence" value="ECO:0007669"/>
    <property type="project" value="TreeGrafter"/>
</dbReference>
<keyword evidence="2" id="KW-1133">Transmembrane helix</keyword>
<dbReference type="Gene3D" id="2.40.420.20">
    <property type="match status" value="1"/>
</dbReference>
<dbReference type="Proteomes" id="UP000631312">
    <property type="component" value="Unassembled WGS sequence"/>
</dbReference>
<dbReference type="RefSeq" id="WP_188122222.1">
    <property type="nucleotide sequence ID" value="NZ_BOMP01000031.1"/>
</dbReference>
<dbReference type="GO" id="GO:0015562">
    <property type="term" value="F:efflux transmembrane transporter activity"/>
    <property type="evidence" value="ECO:0007669"/>
    <property type="project" value="TreeGrafter"/>
</dbReference>
<evidence type="ECO:0000256" key="2">
    <source>
        <dbReference type="SAM" id="Phobius"/>
    </source>
</evidence>
<evidence type="ECO:0000256" key="1">
    <source>
        <dbReference type="SAM" id="MobiDB-lite"/>
    </source>
</evidence>
<gene>
    <name evidence="4" type="ORF">Alo02nite_20240</name>
    <name evidence="5" type="ORF">BJ964_004146</name>
</gene>
<dbReference type="PANTHER" id="PTHR30469">
    <property type="entry name" value="MULTIDRUG RESISTANCE PROTEIN MDTA"/>
    <property type="match status" value="1"/>
</dbReference>
<organism evidence="5 6">
    <name type="scientific">Actinoplanes lobatus</name>
    <dbReference type="NCBI Taxonomy" id="113568"/>
    <lineage>
        <taxon>Bacteria</taxon>
        <taxon>Bacillati</taxon>
        <taxon>Actinomycetota</taxon>
        <taxon>Actinomycetes</taxon>
        <taxon>Micromonosporales</taxon>
        <taxon>Micromonosporaceae</taxon>
        <taxon>Actinoplanes</taxon>
    </lineage>
</organism>
<dbReference type="Pfam" id="PF01471">
    <property type="entry name" value="PG_binding_1"/>
    <property type="match status" value="1"/>
</dbReference>
<dbReference type="Gene3D" id="1.10.101.10">
    <property type="entry name" value="PGBD-like superfamily/PGBD"/>
    <property type="match status" value="1"/>
</dbReference>
<keyword evidence="2" id="KW-0472">Membrane</keyword>
<keyword evidence="2" id="KW-0812">Transmembrane</keyword>
<evidence type="ECO:0000313" key="7">
    <source>
        <dbReference type="Proteomes" id="UP000631312"/>
    </source>
</evidence>
<accession>A0A7W7MHI2</accession>
<dbReference type="Proteomes" id="UP000590511">
    <property type="component" value="Unassembled WGS sequence"/>
</dbReference>
<dbReference type="InterPro" id="IPR006311">
    <property type="entry name" value="TAT_signal"/>
</dbReference>
<feature type="transmembrane region" description="Helical" evidence="2">
    <location>
        <begin position="17"/>
        <end position="39"/>
    </location>
</feature>
<evidence type="ECO:0000313" key="6">
    <source>
        <dbReference type="Proteomes" id="UP000590511"/>
    </source>
</evidence>
<evidence type="ECO:0000259" key="3">
    <source>
        <dbReference type="Pfam" id="PF01471"/>
    </source>
</evidence>
<reference evidence="5 6" key="1">
    <citation type="submission" date="2020-08" db="EMBL/GenBank/DDBJ databases">
        <title>Sequencing the genomes of 1000 actinobacteria strains.</title>
        <authorList>
            <person name="Klenk H.-P."/>
        </authorList>
    </citation>
    <scope>NUCLEOTIDE SEQUENCE [LARGE SCALE GENOMIC DNA]</scope>
    <source>
        <strain evidence="5 6">DSM 43150</strain>
    </source>
</reference>
<keyword evidence="7" id="KW-1185">Reference proteome</keyword>
<feature type="region of interest" description="Disordered" evidence="1">
    <location>
        <begin position="178"/>
        <end position="207"/>
    </location>
</feature>
<dbReference type="AlphaFoldDB" id="A0A7W7MHI2"/>
<dbReference type="EMBL" id="BOMP01000031">
    <property type="protein sequence ID" value="GIE39126.1"/>
    <property type="molecule type" value="Genomic_DNA"/>
</dbReference>
<evidence type="ECO:0000313" key="4">
    <source>
        <dbReference type="EMBL" id="GIE39126.1"/>
    </source>
</evidence>
<dbReference type="InterPro" id="IPR036365">
    <property type="entry name" value="PGBD-like_sf"/>
</dbReference>
<proteinExistence type="predicted"/>
<feature type="domain" description="Peptidoglycan binding-like" evidence="3">
    <location>
        <begin position="139"/>
        <end position="174"/>
    </location>
</feature>
<comment type="caution">
    <text evidence="5">The sequence shown here is derived from an EMBL/GenBank/DDBJ whole genome shotgun (WGS) entry which is preliminary data.</text>
</comment>
<evidence type="ECO:0000313" key="5">
    <source>
        <dbReference type="EMBL" id="MBB4749985.1"/>
    </source>
</evidence>
<dbReference type="InterPro" id="IPR036366">
    <property type="entry name" value="PGBDSf"/>
</dbReference>
<dbReference type="EMBL" id="JACHNC010000001">
    <property type="protein sequence ID" value="MBB4749985.1"/>
    <property type="molecule type" value="Genomic_DNA"/>
</dbReference>
<dbReference type="SUPFAM" id="SSF47090">
    <property type="entry name" value="PGBD-like"/>
    <property type="match status" value="1"/>
</dbReference>
<name>A0A7W7MHI2_9ACTN</name>
<dbReference type="InterPro" id="IPR002477">
    <property type="entry name" value="Peptidoglycan-bd-like"/>
</dbReference>
<protein>
    <submittedName>
        <fullName evidence="5">Multidrug efflux pump subunit AcrA (Membrane-fusion protein)</fullName>
    </submittedName>
    <submittedName>
        <fullName evidence="4">Peptidoglycan-binding protein</fullName>
    </submittedName>
</protein>
<feature type="compositionally biased region" description="Low complexity" evidence="1">
    <location>
        <begin position="190"/>
        <end position="207"/>
    </location>
</feature>